<feature type="transmembrane region" description="Helical" evidence="2">
    <location>
        <begin position="12"/>
        <end position="35"/>
    </location>
</feature>
<dbReference type="EMBL" id="WUBS01000015">
    <property type="protein sequence ID" value="NDL64962.1"/>
    <property type="molecule type" value="Genomic_DNA"/>
</dbReference>
<dbReference type="Proteomes" id="UP000461443">
    <property type="component" value="Unassembled WGS sequence"/>
</dbReference>
<feature type="transmembrane region" description="Helical" evidence="2">
    <location>
        <begin position="312"/>
        <end position="334"/>
    </location>
</feature>
<dbReference type="AlphaFoldDB" id="A0A845SNK2"/>
<keyword evidence="1" id="KW-0175">Coiled coil</keyword>
<reference evidence="3 4" key="1">
    <citation type="submission" date="2019-12" db="EMBL/GenBank/DDBJ databases">
        <authorList>
            <person name="Lee S.D."/>
        </authorList>
    </citation>
    <scope>NUCLEOTIDE SEQUENCE [LARGE SCALE GENOMIC DNA]</scope>
    <source>
        <strain evidence="3 4">SAP-6</strain>
    </source>
</reference>
<organism evidence="3 4">
    <name type="scientific">Acerihabitans arboris</name>
    <dbReference type="NCBI Taxonomy" id="2691583"/>
    <lineage>
        <taxon>Bacteria</taxon>
        <taxon>Pseudomonadati</taxon>
        <taxon>Pseudomonadota</taxon>
        <taxon>Gammaproteobacteria</taxon>
        <taxon>Enterobacterales</taxon>
        <taxon>Pectobacteriaceae</taxon>
        <taxon>Acerihabitans</taxon>
    </lineage>
</organism>
<comment type="caution">
    <text evidence="3">The sequence shown here is derived from an EMBL/GenBank/DDBJ whole genome shotgun (WGS) entry which is preliminary data.</text>
</comment>
<dbReference type="RefSeq" id="WP_162367668.1">
    <property type="nucleotide sequence ID" value="NZ_WUBS01000015.1"/>
</dbReference>
<feature type="coiled-coil region" evidence="1">
    <location>
        <begin position="262"/>
        <end position="307"/>
    </location>
</feature>
<keyword evidence="2" id="KW-1133">Transmembrane helix</keyword>
<feature type="transmembrane region" description="Helical" evidence="2">
    <location>
        <begin position="91"/>
        <end position="113"/>
    </location>
</feature>
<accession>A0A845SNK2</accession>
<evidence type="ECO:0000313" key="4">
    <source>
        <dbReference type="Proteomes" id="UP000461443"/>
    </source>
</evidence>
<proteinExistence type="predicted"/>
<keyword evidence="2" id="KW-0472">Membrane</keyword>
<name>A0A845SNK2_9GAMM</name>
<reference evidence="3 4" key="2">
    <citation type="submission" date="2020-02" db="EMBL/GenBank/DDBJ databases">
        <title>The new genus of Enterobacteriales.</title>
        <authorList>
            <person name="Kim I.S."/>
        </authorList>
    </citation>
    <scope>NUCLEOTIDE SEQUENCE [LARGE SCALE GENOMIC DNA]</scope>
    <source>
        <strain evidence="3 4">SAP-6</strain>
    </source>
</reference>
<keyword evidence="2" id="KW-0812">Transmembrane</keyword>
<feature type="transmembrane region" description="Helical" evidence="2">
    <location>
        <begin position="55"/>
        <end position="79"/>
    </location>
</feature>
<evidence type="ECO:0000256" key="1">
    <source>
        <dbReference type="SAM" id="Coils"/>
    </source>
</evidence>
<evidence type="ECO:0000313" key="3">
    <source>
        <dbReference type="EMBL" id="NDL64962.1"/>
    </source>
</evidence>
<gene>
    <name evidence="3" type="ORF">GRH90_19710</name>
</gene>
<keyword evidence="4" id="KW-1185">Reference proteome</keyword>
<evidence type="ECO:0000256" key="2">
    <source>
        <dbReference type="SAM" id="Phobius"/>
    </source>
</evidence>
<sequence>METRTINAKRRLISWGAIIGGVITVLALSVLHSVLGAGLGFTMVDPYSAQPAEGVGTAITVWSFVSILISLAVGGFVAGRLAGTAGISHGFLVWATSLIIAIIISSMVVGGAMRAAGNLIGSIASATGSTISGMASSLTDDDGIKDMLDDAMGQMGVDTGLTGDKTPQNVMAALQNSNVETLRPDYLARELAATKRDVQAAATAIMKQPDNMDAEMDRLSDKLKQRADEISVDIKRDDVHQALARNTNMTPEEINQATDGVIRGKQRMTMEVKQRLEELEHNVDSARSELRQMKEQAKQKADAAAKAIATSALWSFLALLVGLVVSALFGLWGVRTAYRFHF</sequence>
<protein>
    <submittedName>
        <fullName evidence="3">CAP-Gly protein</fullName>
    </submittedName>
</protein>